<dbReference type="Gene3D" id="3.10.180.10">
    <property type="entry name" value="2,3-Dihydroxybiphenyl 1,2-Dioxygenase, domain 1"/>
    <property type="match status" value="1"/>
</dbReference>
<dbReference type="EMBL" id="JAUUTP010000064">
    <property type="protein sequence ID" value="MDP1422079.1"/>
    <property type="molecule type" value="Genomic_DNA"/>
</dbReference>
<gene>
    <name evidence="2" type="ORF">Q8G35_27930</name>
</gene>
<comment type="caution">
    <text evidence="2">The sequence shown here is derived from an EMBL/GenBank/DDBJ whole genome shotgun (WGS) entry which is preliminary data.</text>
</comment>
<accession>A0AA90NY34</accession>
<dbReference type="PROSITE" id="PS51819">
    <property type="entry name" value="VOC"/>
    <property type="match status" value="1"/>
</dbReference>
<dbReference type="InterPro" id="IPR037523">
    <property type="entry name" value="VOC_core"/>
</dbReference>
<evidence type="ECO:0000313" key="3">
    <source>
        <dbReference type="Proteomes" id="UP001178277"/>
    </source>
</evidence>
<dbReference type="Pfam" id="PF00903">
    <property type="entry name" value="Glyoxalase"/>
    <property type="match status" value="1"/>
</dbReference>
<proteinExistence type="predicted"/>
<name>A0AA90NY34_9BACI</name>
<dbReference type="InterPro" id="IPR004360">
    <property type="entry name" value="Glyas_Fos-R_dOase_dom"/>
</dbReference>
<reference evidence="2" key="1">
    <citation type="submission" date="2023-07" db="EMBL/GenBank/DDBJ databases">
        <title>Murine gut Bacillus species.</title>
        <authorList>
            <person name="Gutman E."/>
            <person name="Hashuel R."/>
            <person name="Litvak Y."/>
        </authorList>
    </citation>
    <scope>NUCLEOTIDE SEQUENCE</scope>
    <source>
        <strain evidence="2">RU283</strain>
    </source>
</reference>
<evidence type="ECO:0000313" key="2">
    <source>
        <dbReference type="EMBL" id="MDP1422079.1"/>
    </source>
</evidence>
<sequence length="129" mass="14755">MNLRLELFVESIEKSVEFYRDILEFNAPKEIIHTYVPVKKGSVTLGLGEMKNLPESHPLKVSNSCQQTGLGVEIVLEVEDINDIYNKVVEKGYSIQTKLTKRSWGLEDFRLIDPDGYYIRITSMATIES</sequence>
<dbReference type="AlphaFoldDB" id="A0AA90NY34"/>
<evidence type="ECO:0000259" key="1">
    <source>
        <dbReference type="PROSITE" id="PS51819"/>
    </source>
</evidence>
<dbReference type="SUPFAM" id="SSF54593">
    <property type="entry name" value="Glyoxalase/Bleomycin resistance protein/Dihydroxybiphenyl dioxygenase"/>
    <property type="match status" value="1"/>
</dbReference>
<dbReference type="Proteomes" id="UP001178277">
    <property type="component" value="Unassembled WGS sequence"/>
</dbReference>
<feature type="domain" description="VOC" evidence="1">
    <location>
        <begin position="1"/>
        <end position="124"/>
    </location>
</feature>
<dbReference type="InterPro" id="IPR029068">
    <property type="entry name" value="Glyas_Bleomycin-R_OHBP_Dase"/>
</dbReference>
<dbReference type="RefSeq" id="WP_305163057.1">
    <property type="nucleotide sequence ID" value="NZ_JAUUTP010000064.1"/>
</dbReference>
<protein>
    <submittedName>
        <fullName evidence="2">VOC family protein</fullName>
    </submittedName>
</protein>
<organism evidence="2 3">
    <name type="scientific">Peribacillus simplex</name>
    <dbReference type="NCBI Taxonomy" id="1478"/>
    <lineage>
        <taxon>Bacteria</taxon>
        <taxon>Bacillati</taxon>
        <taxon>Bacillota</taxon>
        <taxon>Bacilli</taxon>
        <taxon>Bacillales</taxon>
        <taxon>Bacillaceae</taxon>
        <taxon>Peribacillus</taxon>
    </lineage>
</organism>